<sequence length="78" mass="7927">MHGGFGALLGLAVGKDGYHAVGPAQDGKRLHDAALPNTEAKLRTLFDKLGRHGTGLVVVDQPAPYQQPAPGGPATCAA</sequence>
<name>A0A8J3YSW2_9ACTN</name>
<protein>
    <recommendedName>
        <fullName evidence="3">Transposase</fullName>
    </recommendedName>
</protein>
<organism evidence="1 2">
    <name type="scientific">Virgisporangium aliadipatigenens</name>
    <dbReference type="NCBI Taxonomy" id="741659"/>
    <lineage>
        <taxon>Bacteria</taxon>
        <taxon>Bacillati</taxon>
        <taxon>Actinomycetota</taxon>
        <taxon>Actinomycetes</taxon>
        <taxon>Micromonosporales</taxon>
        <taxon>Micromonosporaceae</taxon>
        <taxon>Virgisporangium</taxon>
    </lineage>
</organism>
<dbReference type="EMBL" id="BOPF01000025">
    <property type="protein sequence ID" value="GIJ49221.1"/>
    <property type="molecule type" value="Genomic_DNA"/>
</dbReference>
<reference evidence="1" key="1">
    <citation type="submission" date="2021-01" db="EMBL/GenBank/DDBJ databases">
        <title>Whole genome shotgun sequence of Virgisporangium aliadipatigenens NBRC 105644.</title>
        <authorList>
            <person name="Komaki H."/>
            <person name="Tamura T."/>
        </authorList>
    </citation>
    <scope>NUCLEOTIDE SEQUENCE</scope>
    <source>
        <strain evidence="1">NBRC 105644</strain>
    </source>
</reference>
<evidence type="ECO:0000313" key="2">
    <source>
        <dbReference type="Proteomes" id="UP000619260"/>
    </source>
</evidence>
<evidence type="ECO:0008006" key="3">
    <source>
        <dbReference type="Google" id="ProtNLM"/>
    </source>
</evidence>
<gene>
    <name evidence="1" type="ORF">Val02_61070</name>
</gene>
<accession>A0A8J3YSW2</accession>
<dbReference type="Proteomes" id="UP000619260">
    <property type="component" value="Unassembled WGS sequence"/>
</dbReference>
<comment type="caution">
    <text evidence="1">The sequence shown here is derived from an EMBL/GenBank/DDBJ whole genome shotgun (WGS) entry which is preliminary data.</text>
</comment>
<keyword evidence="2" id="KW-1185">Reference proteome</keyword>
<evidence type="ECO:0000313" key="1">
    <source>
        <dbReference type="EMBL" id="GIJ49221.1"/>
    </source>
</evidence>
<proteinExistence type="predicted"/>
<dbReference type="AlphaFoldDB" id="A0A8J3YSW2"/>